<dbReference type="Proteomes" id="UP000586722">
    <property type="component" value="Unassembled WGS sequence"/>
</dbReference>
<dbReference type="PRINTS" id="PR01713">
    <property type="entry name" value="NUCEPIMERASE"/>
</dbReference>
<dbReference type="Gene3D" id="3.40.50.720">
    <property type="entry name" value="NAD(P)-binding Rossmann-like Domain"/>
    <property type="match status" value="1"/>
</dbReference>
<dbReference type="Pfam" id="PF16363">
    <property type="entry name" value="GDP_Man_Dehyd"/>
    <property type="match status" value="1"/>
</dbReference>
<dbReference type="PANTHER" id="PTHR43000">
    <property type="entry name" value="DTDP-D-GLUCOSE 4,6-DEHYDRATASE-RELATED"/>
    <property type="match status" value="1"/>
</dbReference>
<dbReference type="SUPFAM" id="SSF51735">
    <property type="entry name" value="NAD(P)-binding Rossmann-fold domains"/>
    <property type="match status" value="1"/>
</dbReference>
<comment type="caution">
    <text evidence="1">The sequence shown here is derived from an EMBL/GenBank/DDBJ whole genome shotgun (WGS) entry which is preliminary data.</text>
</comment>
<gene>
    <name evidence="1" type="ORF">GWI72_04990</name>
</gene>
<keyword evidence="2" id="KW-1185">Reference proteome</keyword>
<dbReference type="RefSeq" id="WP_161675932.1">
    <property type="nucleotide sequence ID" value="NZ_JAABLP010000002.1"/>
</dbReference>
<reference evidence="2" key="1">
    <citation type="submission" date="2020-01" db="EMBL/GenBank/DDBJ databases">
        <authorList>
            <person name="Fang Y."/>
            <person name="Sun R."/>
            <person name="Nie L."/>
            <person name="He J."/>
            <person name="Hao L."/>
            <person name="Wang L."/>
            <person name="Su S."/>
            <person name="Lv E."/>
            <person name="Zhang Z."/>
            <person name="Xie R."/>
            <person name="Liu H."/>
        </authorList>
    </citation>
    <scope>NUCLEOTIDE SEQUENCE [LARGE SCALE GENOMIC DNA]</scope>
    <source>
        <strain evidence="2">XCT-53</strain>
    </source>
</reference>
<dbReference type="Gene3D" id="3.90.25.10">
    <property type="entry name" value="UDP-galactose 4-epimerase, domain 1"/>
    <property type="match status" value="1"/>
</dbReference>
<proteinExistence type="predicted"/>
<sequence>MLSEAALEGRVLVTGAGGFAARHLLPRLARHVDPELGHAAVFGPSGPDSAPTLPQGFRALSCDLTDAGAIDALIAAVRPDHVIHLAAQSSVGASFADGGRRTWSVNFDGTAALAGALLRHAPAATLLFASTVEVYGLAFRAGRLDETAATAPQNPYARSKRAAEDFLQDTLAGRLPLIIARLTNHSGAGQSAQFVLPSFARQIARIEAGLEPPVLLVGNLDAERDFLHVDDVIDAELTLLTRSTSLAHQVYNVASGTPVPIRALLQRLLALAACPIEVRQDPARLRPSDIPRVDIDPGRLIGETGWRPGRSLDQLLAGVLEDQRRQIAGQPGH</sequence>
<name>A0A7X5F0P7_9HYPH</name>
<dbReference type="InterPro" id="IPR016040">
    <property type="entry name" value="NAD(P)-bd_dom"/>
</dbReference>
<organism evidence="1 2">
    <name type="scientific">Pannonibacter tanglangensis</name>
    <dbReference type="NCBI Taxonomy" id="2750084"/>
    <lineage>
        <taxon>Bacteria</taxon>
        <taxon>Pseudomonadati</taxon>
        <taxon>Pseudomonadota</taxon>
        <taxon>Alphaproteobacteria</taxon>
        <taxon>Hyphomicrobiales</taxon>
        <taxon>Stappiaceae</taxon>
        <taxon>Pannonibacter</taxon>
    </lineage>
</organism>
<accession>A0A7X5F0P7</accession>
<dbReference type="EMBL" id="JAABLQ010000001">
    <property type="protein sequence ID" value="NBN77621.1"/>
    <property type="molecule type" value="Genomic_DNA"/>
</dbReference>
<dbReference type="InterPro" id="IPR036291">
    <property type="entry name" value="NAD(P)-bd_dom_sf"/>
</dbReference>
<evidence type="ECO:0000313" key="1">
    <source>
        <dbReference type="EMBL" id="NBN77621.1"/>
    </source>
</evidence>
<dbReference type="AlphaFoldDB" id="A0A7X5F0P7"/>
<protein>
    <submittedName>
        <fullName evidence="1">NAD-dependent epimerase/dehydratase family protein</fullName>
    </submittedName>
</protein>
<evidence type="ECO:0000313" key="2">
    <source>
        <dbReference type="Proteomes" id="UP000586722"/>
    </source>
</evidence>